<dbReference type="AlphaFoldDB" id="A0A1X7BT03"/>
<dbReference type="EMBL" id="FWXB01000009">
    <property type="protein sequence ID" value="SMC12738.1"/>
    <property type="molecule type" value="Genomic_DNA"/>
</dbReference>
<evidence type="ECO:0000259" key="1">
    <source>
        <dbReference type="Pfam" id="PF01323"/>
    </source>
</evidence>
<dbReference type="SUPFAM" id="SSF52833">
    <property type="entry name" value="Thioredoxin-like"/>
    <property type="match status" value="1"/>
</dbReference>
<evidence type="ECO:0000313" key="2">
    <source>
        <dbReference type="EMBL" id="SMC12738.1"/>
    </source>
</evidence>
<sequence>MTARRALLRLAGLTAVAGAAYGGAALLRWVSEPGLVFEPVAGMLGFRRIADGPVSGGAIALLGIDAQITPQTDDLMIRDGALCAALFGPAPDPARIQIAYFTDYRCMYCRKTSPMLAKMASGGDVQLTWHELPLLGQISSIAARAAVAARAQGAYDTFHHRLMGTPVVPTPAYLGQLADEASIDPEKLLLDMTAPETERQLRISAALARRFGFIGTPALVVGRTAVLGGVDRRLVERLIAAERNAQQPGIC</sequence>
<dbReference type="Pfam" id="PF01323">
    <property type="entry name" value="DSBA"/>
    <property type="match status" value="1"/>
</dbReference>
<dbReference type="GO" id="GO:0016491">
    <property type="term" value="F:oxidoreductase activity"/>
    <property type="evidence" value="ECO:0007669"/>
    <property type="project" value="InterPro"/>
</dbReference>
<organism evidence="2 3">
    <name type="scientific">Roseovarius aestuarii</name>
    <dbReference type="NCBI Taxonomy" id="475083"/>
    <lineage>
        <taxon>Bacteria</taxon>
        <taxon>Pseudomonadati</taxon>
        <taxon>Pseudomonadota</taxon>
        <taxon>Alphaproteobacteria</taxon>
        <taxon>Rhodobacterales</taxon>
        <taxon>Roseobacteraceae</taxon>
        <taxon>Roseovarius</taxon>
    </lineage>
</organism>
<keyword evidence="3" id="KW-1185">Reference proteome</keyword>
<feature type="domain" description="DSBA-like thioredoxin" evidence="1">
    <location>
        <begin position="98"/>
        <end position="235"/>
    </location>
</feature>
<dbReference type="InterPro" id="IPR036249">
    <property type="entry name" value="Thioredoxin-like_sf"/>
</dbReference>
<accession>A0A1X7BT03</accession>
<dbReference type="Proteomes" id="UP000193224">
    <property type="component" value="Unassembled WGS sequence"/>
</dbReference>
<proteinExistence type="predicted"/>
<dbReference type="Gene3D" id="3.40.30.10">
    <property type="entry name" value="Glutaredoxin"/>
    <property type="match status" value="1"/>
</dbReference>
<dbReference type="RefSeq" id="WP_085800688.1">
    <property type="nucleotide sequence ID" value="NZ_FWXB01000009.1"/>
</dbReference>
<dbReference type="OrthoDB" id="9780147at2"/>
<gene>
    <name evidence="2" type="ORF">ROA7745_02569</name>
</gene>
<reference evidence="2 3" key="1">
    <citation type="submission" date="2017-03" db="EMBL/GenBank/DDBJ databases">
        <authorList>
            <person name="Afonso C.L."/>
            <person name="Miller P.J."/>
            <person name="Scott M.A."/>
            <person name="Spackman E."/>
            <person name="Goraichik I."/>
            <person name="Dimitrov K.M."/>
            <person name="Suarez D.L."/>
            <person name="Swayne D.E."/>
        </authorList>
    </citation>
    <scope>NUCLEOTIDE SEQUENCE [LARGE SCALE GENOMIC DNA]</scope>
    <source>
        <strain evidence="2 3">CECT 7745</strain>
    </source>
</reference>
<dbReference type="InterPro" id="IPR001853">
    <property type="entry name" value="DSBA-like_thioredoxin_dom"/>
</dbReference>
<protein>
    <submittedName>
        <fullName evidence="2">DSBA-like thioredoxin domain protein</fullName>
    </submittedName>
</protein>
<name>A0A1X7BT03_9RHOB</name>
<evidence type="ECO:0000313" key="3">
    <source>
        <dbReference type="Proteomes" id="UP000193224"/>
    </source>
</evidence>